<evidence type="ECO:0000256" key="5">
    <source>
        <dbReference type="ARBA" id="ARBA00022989"/>
    </source>
</evidence>
<keyword evidence="9" id="KW-1185">Reference proteome</keyword>
<reference evidence="8 9" key="1">
    <citation type="submission" date="2018-05" db="EMBL/GenBank/DDBJ databases">
        <title>Genomic Encyclopedia of Type Strains, Phase IV (KMG-IV): sequencing the most valuable type-strain genomes for metagenomic binning, comparative biology and taxonomic classification.</title>
        <authorList>
            <person name="Goeker M."/>
        </authorList>
    </citation>
    <scope>NUCLEOTIDE SEQUENCE [LARGE SCALE GENOMIC DNA]</scope>
    <source>
        <strain evidence="8 9">DSM 25350</strain>
    </source>
</reference>
<dbReference type="GO" id="GO:0022857">
    <property type="term" value="F:transmembrane transporter activity"/>
    <property type="evidence" value="ECO:0007669"/>
    <property type="project" value="InterPro"/>
</dbReference>
<keyword evidence="5" id="KW-1133">Transmembrane helix</keyword>
<comment type="caution">
    <text evidence="8">The sequence shown here is derived from an EMBL/GenBank/DDBJ whole genome shotgun (WGS) entry which is preliminary data.</text>
</comment>
<dbReference type="OrthoDB" id="9793581at2"/>
<evidence type="ECO:0000256" key="1">
    <source>
        <dbReference type="ARBA" id="ARBA00004162"/>
    </source>
</evidence>
<comment type="subcellular location">
    <subcellularLocation>
        <location evidence="1">Cell membrane</location>
        <topology evidence="1">Single-pass membrane protein</topology>
    </subcellularLocation>
    <subcellularLocation>
        <location evidence="7">Cell membrane</location>
        <topology evidence="7">Single-pass type II membrane protein</topology>
    </subcellularLocation>
</comment>
<evidence type="ECO:0000256" key="4">
    <source>
        <dbReference type="ARBA" id="ARBA00022692"/>
    </source>
</evidence>
<dbReference type="InterPro" id="IPR003400">
    <property type="entry name" value="ExbD"/>
</dbReference>
<sequence length="89" mass="9268">MSPLTKSSKPSGESKSLVIRISTGDLVSLDGRDVAISAIAANVQTWRVKNPESSVVLLTDPGASTSSLVKVADGVRQAGVFDIKISPMQ</sequence>
<dbReference type="Gene3D" id="3.30.420.270">
    <property type="match status" value="1"/>
</dbReference>
<dbReference type="GO" id="GO:0005886">
    <property type="term" value="C:plasma membrane"/>
    <property type="evidence" value="ECO:0007669"/>
    <property type="project" value="UniProtKB-SubCell"/>
</dbReference>
<dbReference type="EMBL" id="QGGU01000005">
    <property type="protein sequence ID" value="PWK51962.1"/>
    <property type="molecule type" value="Genomic_DNA"/>
</dbReference>
<proteinExistence type="inferred from homology"/>
<evidence type="ECO:0000256" key="7">
    <source>
        <dbReference type="RuleBase" id="RU003879"/>
    </source>
</evidence>
<organism evidence="8 9">
    <name type="scientific">Pleionea mediterranea</name>
    <dbReference type="NCBI Taxonomy" id="523701"/>
    <lineage>
        <taxon>Bacteria</taxon>
        <taxon>Pseudomonadati</taxon>
        <taxon>Pseudomonadota</taxon>
        <taxon>Gammaproteobacteria</taxon>
        <taxon>Oceanospirillales</taxon>
        <taxon>Pleioneaceae</taxon>
        <taxon>Pleionea</taxon>
    </lineage>
</organism>
<dbReference type="GO" id="GO:0015031">
    <property type="term" value="P:protein transport"/>
    <property type="evidence" value="ECO:0007669"/>
    <property type="project" value="UniProtKB-KW"/>
</dbReference>
<keyword evidence="7" id="KW-0653">Protein transport</keyword>
<protein>
    <submittedName>
        <fullName evidence="8">Biopolymer transport protein ExbD/TolR</fullName>
    </submittedName>
</protein>
<keyword evidence="6" id="KW-0472">Membrane</keyword>
<keyword evidence="4 7" id="KW-0812">Transmembrane</keyword>
<comment type="similarity">
    <text evidence="2 7">Belongs to the ExbD/TolR family.</text>
</comment>
<evidence type="ECO:0000256" key="3">
    <source>
        <dbReference type="ARBA" id="ARBA00022475"/>
    </source>
</evidence>
<evidence type="ECO:0000313" key="9">
    <source>
        <dbReference type="Proteomes" id="UP000245790"/>
    </source>
</evidence>
<keyword evidence="7" id="KW-0813">Transport</keyword>
<dbReference type="Proteomes" id="UP000245790">
    <property type="component" value="Unassembled WGS sequence"/>
</dbReference>
<keyword evidence="3" id="KW-1003">Cell membrane</keyword>
<evidence type="ECO:0000256" key="6">
    <source>
        <dbReference type="ARBA" id="ARBA00023136"/>
    </source>
</evidence>
<evidence type="ECO:0000313" key="8">
    <source>
        <dbReference type="EMBL" id="PWK51962.1"/>
    </source>
</evidence>
<gene>
    <name evidence="8" type="ORF">C8D97_105279</name>
</gene>
<evidence type="ECO:0000256" key="2">
    <source>
        <dbReference type="ARBA" id="ARBA00005811"/>
    </source>
</evidence>
<dbReference type="Pfam" id="PF02472">
    <property type="entry name" value="ExbD"/>
    <property type="match status" value="1"/>
</dbReference>
<accession>A0A316FUI6</accession>
<name>A0A316FUI6_9GAMM</name>
<dbReference type="AlphaFoldDB" id="A0A316FUI6"/>